<proteinExistence type="predicted"/>
<protein>
    <submittedName>
        <fullName evidence="2">Microcystin dependent protein</fullName>
    </submittedName>
</protein>
<dbReference type="AlphaFoldDB" id="W4MC36"/>
<comment type="caution">
    <text evidence="2">The sequence shown here is derived from an EMBL/GenBank/DDBJ whole genome shotgun (WGS) entry which is preliminary data.</text>
</comment>
<dbReference type="InterPro" id="IPR011083">
    <property type="entry name" value="Phage_tail_collar_dom"/>
</dbReference>
<evidence type="ECO:0000313" key="2">
    <source>
        <dbReference type="EMBL" id="ETX07758.1"/>
    </source>
</evidence>
<feature type="domain" description="Phage tail collar" evidence="1">
    <location>
        <begin position="8"/>
        <end position="63"/>
    </location>
</feature>
<dbReference type="Gene3D" id="3.90.1340.10">
    <property type="entry name" value="Phage tail collar domain"/>
    <property type="match status" value="1"/>
</dbReference>
<sequence>MSEPYLAEIRMFGFSFAPSGWAQCNGQSLPIDQNQAMFSLLSTTYGGNGRTDFNLPDLRARVPMHKGSGFPLGDFGGEESHTLADNETPSHTHQLRGVNVVGDVDNPNGNALAQAFYHTDTSSNLTALAPSTISASTGGNSPFDITMPSLVVNFCIAMTGTFPPRN</sequence>
<evidence type="ECO:0000313" key="3">
    <source>
        <dbReference type="Proteomes" id="UP000019140"/>
    </source>
</evidence>
<dbReference type="SUPFAM" id="SSF88874">
    <property type="entry name" value="Receptor-binding domain of short tail fibre protein gp12"/>
    <property type="match status" value="1"/>
</dbReference>
<reference evidence="2 3" key="1">
    <citation type="journal article" date="2014" name="Nature">
        <title>An environmental bacterial taxon with a large and distinct metabolic repertoire.</title>
        <authorList>
            <person name="Wilson M.C."/>
            <person name="Mori T."/>
            <person name="Ruckert C."/>
            <person name="Uria A.R."/>
            <person name="Helf M.J."/>
            <person name="Takada K."/>
            <person name="Gernert C."/>
            <person name="Steffens U.A."/>
            <person name="Heycke N."/>
            <person name="Schmitt S."/>
            <person name="Rinke C."/>
            <person name="Helfrich E.J."/>
            <person name="Brachmann A.O."/>
            <person name="Gurgui C."/>
            <person name="Wakimoto T."/>
            <person name="Kracht M."/>
            <person name="Crusemann M."/>
            <person name="Hentschel U."/>
            <person name="Abe I."/>
            <person name="Matsunaga S."/>
            <person name="Kalinowski J."/>
            <person name="Takeyama H."/>
            <person name="Piel J."/>
        </authorList>
    </citation>
    <scope>NUCLEOTIDE SEQUENCE [LARGE SCALE GENOMIC DNA]</scope>
    <source>
        <strain evidence="3">TSY2</strain>
    </source>
</reference>
<organism evidence="2 3">
    <name type="scientific">Candidatus Entotheonella gemina</name>
    <dbReference type="NCBI Taxonomy" id="1429439"/>
    <lineage>
        <taxon>Bacteria</taxon>
        <taxon>Pseudomonadati</taxon>
        <taxon>Nitrospinota/Tectimicrobiota group</taxon>
        <taxon>Candidatus Tectimicrobiota</taxon>
        <taxon>Candidatus Entotheonellia</taxon>
        <taxon>Candidatus Entotheonellales</taxon>
        <taxon>Candidatus Entotheonellaceae</taxon>
        <taxon>Candidatus Entotheonella</taxon>
    </lineage>
</organism>
<dbReference type="Pfam" id="PF07484">
    <property type="entry name" value="Collar"/>
    <property type="match status" value="1"/>
</dbReference>
<evidence type="ECO:0000259" key="1">
    <source>
        <dbReference type="Pfam" id="PF07484"/>
    </source>
</evidence>
<dbReference type="Proteomes" id="UP000019140">
    <property type="component" value="Unassembled WGS sequence"/>
</dbReference>
<accession>W4MC36</accession>
<dbReference type="EMBL" id="AZHX01000380">
    <property type="protein sequence ID" value="ETX07758.1"/>
    <property type="molecule type" value="Genomic_DNA"/>
</dbReference>
<dbReference type="HOGENOM" id="CLU_087872_1_1_7"/>
<gene>
    <name evidence="2" type="ORF">ETSY2_09330</name>
</gene>
<dbReference type="InterPro" id="IPR037053">
    <property type="entry name" value="Phage_tail_collar_dom_sf"/>
</dbReference>
<keyword evidence="3" id="KW-1185">Reference proteome</keyword>
<name>W4MC36_9BACT</name>